<comment type="caution">
    <text evidence="1">The sequence shown here is derived from an EMBL/GenBank/DDBJ whole genome shotgun (WGS) entry which is preliminary data.</text>
</comment>
<protein>
    <submittedName>
        <fullName evidence="1">Uncharacterized protein</fullName>
    </submittedName>
</protein>
<name>A0A3Z9E591_CAMCO</name>
<dbReference type="Proteomes" id="UP000411403">
    <property type="component" value="Unassembled WGS sequence"/>
</dbReference>
<gene>
    <name evidence="1" type="ORF">DYU70_00505</name>
</gene>
<evidence type="ECO:0000313" key="1">
    <source>
        <dbReference type="EMBL" id="EAL9203657.1"/>
    </source>
</evidence>
<proteinExistence type="predicted"/>
<dbReference type="EMBL" id="AACSIE010000001">
    <property type="protein sequence ID" value="EAL9203657.1"/>
    <property type="molecule type" value="Genomic_DNA"/>
</dbReference>
<accession>A0A3Z9E591</accession>
<dbReference type="AlphaFoldDB" id="A0A3Z9E591"/>
<evidence type="ECO:0000313" key="2">
    <source>
        <dbReference type="Proteomes" id="UP000411403"/>
    </source>
</evidence>
<organism evidence="1 2">
    <name type="scientific">Campylobacter coli</name>
    <dbReference type="NCBI Taxonomy" id="195"/>
    <lineage>
        <taxon>Bacteria</taxon>
        <taxon>Pseudomonadati</taxon>
        <taxon>Campylobacterota</taxon>
        <taxon>Epsilonproteobacteria</taxon>
        <taxon>Campylobacterales</taxon>
        <taxon>Campylobacteraceae</taxon>
        <taxon>Campylobacter</taxon>
    </lineage>
</organism>
<dbReference type="Gene3D" id="3.90.1480.10">
    <property type="entry name" value="Alpha-2,3-sialyltransferase"/>
    <property type="match status" value="1"/>
</dbReference>
<sequence>MKFLQDNYDVKFFSICPTSPINNYIPLGKEQNNQEFIILKKPNTAILKKYYQARRQN</sequence>
<reference evidence="1 2" key="1">
    <citation type="submission" date="2018-08" db="EMBL/GenBank/DDBJ databases">
        <authorList>
            <consortium name="NARMS: The National Antimicrobial Resistance Monitoring System"/>
        </authorList>
    </citation>
    <scope>NUCLEOTIDE SEQUENCE [LARGE SCALE GENOMIC DNA]</scope>
    <source>
        <strain evidence="1 2">CVM N17C171</strain>
    </source>
</reference>